<dbReference type="OrthoDB" id="413122at2759"/>
<gene>
    <name evidence="1" type="ORF">AGLY_001473</name>
</gene>
<keyword evidence="2" id="KW-1185">Reference proteome</keyword>
<protein>
    <submittedName>
        <fullName evidence="1">Uncharacterized protein</fullName>
    </submittedName>
</protein>
<comment type="caution">
    <text evidence="1">The sequence shown here is derived from an EMBL/GenBank/DDBJ whole genome shotgun (WGS) entry which is preliminary data.</text>
</comment>
<accession>A0A6G0U5E3</accession>
<dbReference type="Proteomes" id="UP000475862">
    <property type="component" value="Unassembled WGS sequence"/>
</dbReference>
<name>A0A6G0U5E3_APHGL</name>
<dbReference type="EMBL" id="VYZN01000002">
    <property type="protein sequence ID" value="KAE9544294.1"/>
    <property type="molecule type" value="Genomic_DNA"/>
</dbReference>
<dbReference type="PANTHER" id="PTHR37984:SF15">
    <property type="entry name" value="INTEGRASE CATALYTIC DOMAIN-CONTAINING PROTEIN"/>
    <property type="match status" value="1"/>
</dbReference>
<dbReference type="AlphaFoldDB" id="A0A6G0U5E3"/>
<dbReference type="InterPro" id="IPR050951">
    <property type="entry name" value="Retrovirus_Pol_polyprotein"/>
</dbReference>
<dbReference type="PANTHER" id="PTHR37984">
    <property type="entry name" value="PROTEIN CBG26694"/>
    <property type="match status" value="1"/>
</dbReference>
<proteinExistence type="predicted"/>
<evidence type="ECO:0000313" key="2">
    <source>
        <dbReference type="Proteomes" id="UP000475862"/>
    </source>
</evidence>
<organism evidence="1 2">
    <name type="scientific">Aphis glycines</name>
    <name type="common">Soybean aphid</name>
    <dbReference type="NCBI Taxonomy" id="307491"/>
    <lineage>
        <taxon>Eukaryota</taxon>
        <taxon>Metazoa</taxon>
        <taxon>Ecdysozoa</taxon>
        <taxon>Arthropoda</taxon>
        <taxon>Hexapoda</taxon>
        <taxon>Insecta</taxon>
        <taxon>Pterygota</taxon>
        <taxon>Neoptera</taxon>
        <taxon>Paraneoptera</taxon>
        <taxon>Hemiptera</taxon>
        <taxon>Sternorrhyncha</taxon>
        <taxon>Aphidomorpha</taxon>
        <taxon>Aphidoidea</taxon>
        <taxon>Aphididae</taxon>
        <taxon>Aphidini</taxon>
        <taxon>Aphis</taxon>
        <taxon>Aphis</taxon>
    </lineage>
</organism>
<reference evidence="1 2" key="1">
    <citation type="submission" date="2019-08" db="EMBL/GenBank/DDBJ databases">
        <title>The genome of the soybean aphid Biotype 1, its phylome, world population structure and adaptation to the North American continent.</title>
        <authorList>
            <person name="Giordano R."/>
            <person name="Donthu R.K."/>
            <person name="Hernandez A.G."/>
            <person name="Wright C.L."/>
            <person name="Zimin A.V."/>
        </authorList>
    </citation>
    <scope>NUCLEOTIDE SEQUENCE [LARGE SCALE GENOMIC DNA]</scope>
    <source>
        <tissue evidence="1">Whole aphids</tissue>
    </source>
</reference>
<evidence type="ECO:0000313" key="1">
    <source>
        <dbReference type="EMBL" id="KAE9544294.1"/>
    </source>
</evidence>
<sequence length="250" mass="30067">MRDYHPIEYTSSTNYQPYALLYGKELDVPVKLKCSPEPRYNYDDYIFDLKQKMQESHKIARERLITKKIKSKKQYDKKEYSEDLDVKDLILLKDKTQKNKLSPLWKGPFEILEVLDSENVVIQRGRKKVTVHKNDIRLRVYFKIKEKKGEFLGYLCDMIQREKHNVTTFLRRDEAPSCLRSHMENANKKLSEPYSKSELERYTKNITVFIHDVYEKNDLREQFCIVINDWLDAMPEADEMLEHDRKKCKK</sequence>